<evidence type="ECO:0000313" key="3">
    <source>
        <dbReference type="Proteomes" id="UP000053240"/>
    </source>
</evidence>
<dbReference type="EMBL" id="KQ461154">
    <property type="protein sequence ID" value="KPJ08633.1"/>
    <property type="molecule type" value="Genomic_DNA"/>
</dbReference>
<gene>
    <name evidence="2" type="ORF">RR48_12386</name>
</gene>
<evidence type="ECO:0000313" key="2">
    <source>
        <dbReference type="EMBL" id="KPJ08633.1"/>
    </source>
</evidence>
<keyword evidence="3" id="KW-1185">Reference proteome</keyword>
<proteinExistence type="predicted"/>
<reference evidence="2 3" key="1">
    <citation type="journal article" date="2015" name="Nat. Commun.">
        <title>Outbred genome sequencing and CRISPR/Cas9 gene editing in butterflies.</title>
        <authorList>
            <person name="Li X."/>
            <person name="Fan D."/>
            <person name="Zhang W."/>
            <person name="Liu G."/>
            <person name="Zhang L."/>
            <person name="Zhao L."/>
            <person name="Fang X."/>
            <person name="Chen L."/>
            <person name="Dong Y."/>
            <person name="Chen Y."/>
            <person name="Ding Y."/>
            <person name="Zhao R."/>
            <person name="Feng M."/>
            <person name="Zhu Y."/>
            <person name="Feng Y."/>
            <person name="Jiang X."/>
            <person name="Zhu D."/>
            <person name="Xiang H."/>
            <person name="Feng X."/>
            <person name="Li S."/>
            <person name="Wang J."/>
            <person name="Zhang G."/>
            <person name="Kronforst M.R."/>
            <person name="Wang W."/>
        </authorList>
    </citation>
    <scope>NUCLEOTIDE SEQUENCE [LARGE SCALE GENOMIC DNA]</scope>
    <source>
        <strain evidence="2">Ya'a_city_454_Pm</strain>
        <tissue evidence="2">Whole body</tissue>
    </source>
</reference>
<feature type="signal peptide" evidence="1">
    <location>
        <begin position="1"/>
        <end position="18"/>
    </location>
</feature>
<dbReference type="Proteomes" id="UP000053240">
    <property type="component" value="Unassembled WGS sequence"/>
</dbReference>
<name>A0A194QSY7_PAPMA</name>
<sequence>MALLKLLVLVAVIGAVACDHLDSSRRRLAPKEPPATEDPNFQEVKIEPCDVELNNFCGSLPTAPVAKDGEGFYYPG</sequence>
<dbReference type="InParanoid" id="A0A194QSY7"/>
<keyword evidence="1" id="KW-0732">Signal</keyword>
<dbReference type="AlphaFoldDB" id="A0A194QSY7"/>
<evidence type="ECO:0000256" key="1">
    <source>
        <dbReference type="SAM" id="SignalP"/>
    </source>
</evidence>
<feature type="chain" id="PRO_5008264608" evidence="1">
    <location>
        <begin position="19"/>
        <end position="76"/>
    </location>
</feature>
<protein>
    <submittedName>
        <fullName evidence="2">Uncharacterized protein</fullName>
    </submittedName>
</protein>
<organism evidence="2 3">
    <name type="scientific">Papilio machaon</name>
    <name type="common">Old World swallowtail butterfly</name>
    <dbReference type="NCBI Taxonomy" id="76193"/>
    <lineage>
        <taxon>Eukaryota</taxon>
        <taxon>Metazoa</taxon>
        <taxon>Ecdysozoa</taxon>
        <taxon>Arthropoda</taxon>
        <taxon>Hexapoda</taxon>
        <taxon>Insecta</taxon>
        <taxon>Pterygota</taxon>
        <taxon>Neoptera</taxon>
        <taxon>Endopterygota</taxon>
        <taxon>Lepidoptera</taxon>
        <taxon>Glossata</taxon>
        <taxon>Ditrysia</taxon>
        <taxon>Papilionoidea</taxon>
        <taxon>Papilionidae</taxon>
        <taxon>Papilioninae</taxon>
        <taxon>Papilio</taxon>
    </lineage>
</organism>
<dbReference type="PROSITE" id="PS51257">
    <property type="entry name" value="PROKAR_LIPOPROTEIN"/>
    <property type="match status" value="1"/>
</dbReference>
<accession>A0A194QSY7</accession>